<protein>
    <submittedName>
        <fullName evidence="1">Uncharacterized protein</fullName>
    </submittedName>
</protein>
<gene>
    <name evidence="1" type="ORF">DERP_000702</name>
</gene>
<dbReference type="EMBL" id="NJHN03000095">
    <property type="protein sequence ID" value="KAH9416203.1"/>
    <property type="molecule type" value="Genomic_DNA"/>
</dbReference>
<reference evidence="1 2" key="2">
    <citation type="journal article" date="2022" name="Mol. Biol. Evol.">
        <title>Comparative Genomics Reveals Insights into the Divergent Evolution of Astigmatic Mites and Household Pest Adaptations.</title>
        <authorList>
            <person name="Xiong Q."/>
            <person name="Wan A.T."/>
            <person name="Liu X."/>
            <person name="Fung C.S."/>
            <person name="Xiao X."/>
            <person name="Malainual N."/>
            <person name="Hou J."/>
            <person name="Wang L."/>
            <person name="Wang M."/>
            <person name="Yang K.Y."/>
            <person name="Cui Y."/>
            <person name="Leung E.L."/>
            <person name="Nong W."/>
            <person name="Shin S.K."/>
            <person name="Au S.W."/>
            <person name="Jeong K.Y."/>
            <person name="Chew F.T."/>
            <person name="Hui J.H."/>
            <person name="Leung T.F."/>
            <person name="Tungtrongchitr A."/>
            <person name="Zhong N."/>
            <person name="Liu Z."/>
            <person name="Tsui S.K."/>
        </authorList>
    </citation>
    <scope>NUCLEOTIDE SEQUENCE [LARGE SCALE GENOMIC DNA]</scope>
    <source>
        <strain evidence="1">Derp</strain>
    </source>
</reference>
<name>A0ABQ8J0X2_DERPT</name>
<comment type="caution">
    <text evidence="1">The sequence shown here is derived from an EMBL/GenBank/DDBJ whole genome shotgun (WGS) entry which is preliminary data.</text>
</comment>
<accession>A0ABQ8J0X2</accession>
<keyword evidence="2" id="KW-1185">Reference proteome</keyword>
<evidence type="ECO:0000313" key="1">
    <source>
        <dbReference type="EMBL" id="KAH9416203.1"/>
    </source>
</evidence>
<dbReference type="Proteomes" id="UP000887458">
    <property type="component" value="Unassembled WGS sequence"/>
</dbReference>
<sequence>MKKNKEFCLSVCTVSIIIHNHNSKLSLDGGDVRRNLLLFVAGNSDNSLGPIVNVIDDDSFIPLSPLSPPPPPKSCATDFIAIPCLAVVIPAV</sequence>
<evidence type="ECO:0000313" key="2">
    <source>
        <dbReference type="Proteomes" id="UP000887458"/>
    </source>
</evidence>
<organism evidence="1 2">
    <name type="scientific">Dermatophagoides pteronyssinus</name>
    <name type="common">European house dust mite</name>
    <dbReference type="NCBI Taxonomy" id="6956"/>
    <lineage>
        <taxon>Eukaryota</taxon>
        <taxon>Metazoa</taxon>
        <taxon>Ecdysozoa</taxon>
        <taxon>Arthropoda</taxon>
        <taxon>Chelicerata</taxon>
        <taxon>Arachnida</taxon>
        <taxon>Acari</taxon>
        <taxon>Acariformes</taxon>
        <taxon>Sarcoptiformes</taxon>
        <taxon>Astigmata</taxon>
        <taxon>Psoroptidia</taxon>
        <taxon>Analgoidea</taxon>
        <taxon>Pyroglyphidae</taxon>
        <taxon>Dermatophagoidinae</taxon>
        <taxon>Dermatophagoides</taxon>
    </lineage>
</organism>
<proteinExistence type="predicted"/>
<reference evidence="1 2" key="1">
    <citation type="journal article" date="2018" name="J. Allergy Clin. Immunol.">
        <title>High-quality assembly of Dermatophagoides pteronyssinus genome and transcriptome reveals a wide range of novel allergens.</title>
        <authorList>
            <person name="Liu X.Y."/>
            <person name="Yang K.Y."/>
            <person name="Wang M.Q."/>
            <person name="Kwok J.S."/>
            <person name="Zeng X."/>
            <person name="Yang Z."/>
            <person name="Xiao X.J."/>
            <person name="Lau C.P."/>
            <person name="Li Y."/>
            <person name="Huang Z.M."/>
            <person name="Ba J.G."/>
            <person name="Yim A.K."/>
            <person name="Ouyang C.Y."/>
            <person name="Ngai S.M."/>
            <person name="Chan T.F."/>
            <person name="Leung E.L."/>
            <person name="Liu L."/>
            <person name="Liu Z.G."/>
            <person name="Tsui S.K."/>
        </authorList>
    </citation>
    <scope>NUCLEOTIDE SEQUENCE [LARGE SCALE GENOMIC DNA]</scope>
    <source>
        <strain evidence="1">Derp</strain>
    </source>
</reference>